<keyword evidence="4" id="KW-0521">NADP</keyword>
<dbReference type="InterPro" id="IPR044152">
    <property type="entry name" value="YqjM-like"/>
</dbReference>
<dbReference type="GO" id="GO:0010181">
    <property type="term" value="F:FMN binding"/>
    <property type="evidence" value="ECO:0007669"/>
    <property type="project" value="InterPro"/>
</dbReference>
<evidence type="ECO:0000256" key="4">
    <source>
        <dbReference type="ARBA" id="ARBA00022857"/>
    </source>
</evidence>
<organism evidence="7 8">
    <name type="scientific">Vibrio ishigakensis</name>
    <dbReference type="NCBI Taxonomy" id="1481914"/>
    <lineage>
        <taxon>Bacteria</taxon>
        <taxon>Pseudomonadati</taxon>
        <taxon>Pseudomonadota</taxon>
        <taxon>Gammaproteobacteria</taxon>
        <taxon>Vibrionales</taxon>
        <taxon>Vibrionaceae</taxon>
        <taxon>Vibrio</taxon>
    </lineage>
</organism>
<dbReference type="AlphaFoldDB" id="A0A0B8P0P5"/>
<evidence type="ECO:0000256" key="5">
    <source>
        <dbReference type="ARBA" id="ARBA00023002"/>
    </source>
</evidence>
<dbReference type="EMBL" id="BBSA01000001">
    <property type="protein sequence ID" value="GAM60355.1"/>
    <property type="molecule type" value="Genomic_DNA"/>
</dbReference>
<evidence type="ECO:0000313" key="8">
    <source>
        <dbReference type="Proteomes" id="UP000031670"/>
    </source>
</evidence>
<dbReference type="CDD" id="cd02803">
    <property type="entry name" value="OYE_like_FMN_family"/>
    <property type="match status" value="1"/>
</dbReference>
<dbReference type="PANTHER" id="PTHR43303:SF4">
    <property type="entry name" value="NADPH DEHYDROGENASE C23G7.10C-RELATED"/>
    <property type="match status" value="1"/>
</dbReference>
<sequence>MKTSATTMNRFSKIQAGQTTLKNRLVVPPMASQTAYTDGLATTTTIEHYANLANSGAGLVMVEYSYVMPSGKSEPNQLGAHDDKCIPGLQQIARAIHEKGAKAGFQLTHCGGKAQLDVCPDLEAPSGITVPAYDRVLPKPQAMTLDDMYAWRNAFVKGAIRAEKAGFDFVELHCAHGYGLNQVLSPVTNKRTDFYGGNLQDRARLMIEIVQTVKKETKLNIMVRVPGQDLYPDGLSQTDMAEVCRLLVEAGVGIIDVSSGIGGWNRPKDRRGEGYLVSESAYLKKANLGVPIIGVGGIETHGYIEQALQNQWFDLAAVGRAVLQGPQQFQQRVMKEPLPA</sequence>
<dbReference type="Pfam" id="PF00724">
    <property type="entry name" value="Oxidored_FMN"/>
    <property type="match status" value="1"/>
</dbReference>
<accession>A0A0B8P0P5</accession>
<dbReference type="InterPro" id="IPR013785">
    <property type="entry name" value="Aldolase_TIM"/>
</dbReference>
<dbReference type="SUPFAM" id="SSF51395">
    <property type="entry name" value="FMN-linked oxidoreductases"/>
    <property type="match status" value="1"/>
</dbReference>
<evidence type="ECO:0000256" key="2">
    <source>
        <dbReference type="ARBA" id="ARBA00022630"/>
    </source>
</evidence>
<feature type="domain" description="NADH:flavin oxidoreductase/NADH oxidase N-terminal" evidence="6">
    <location>
        <begin position="11"/>
        <end position="332"/>
    </location>
</feature>
<reference evidence="7 8" key="2">
    <citation type="submission" date="2015-01" db="EMBL/GenBank/DDBJ databases">
        <authorList>
            <consortium name="NBRP consortium"/>
            <person name="Sawabe T."/>
            <person name="Meirelles P."/>
            <person name="Feng G."/>
            <person name="Sayaka M."/>
            <person name="Hattori M."/>
            <person name="Ohkuma M."/>
        </authorList>
    </citation>
    <scope>NUCLEOTIDE SEQUENCE [LARGE SCALE GENOMIC DNA]</scope>
    <source>
        <strain evidence="7 8">JCM19232</strain>
    </source>
</reference>
<keyword evidence="2" id="KW-0285">Flavoprotein</keyword>
<reference evidence="7 8" key="1">
    <citation type="submission" date="2015-01" db="EMBL/GenBank/DDBJ databases">
        <title>Vibrio sp. C5 JCM 19232 whole genome shotgun sequence.</title>
        <authorList>
            <person name="Sawabe T."/>
            <person name="Meirelles P."/>
            <person name="Feng G."/>
            <person name="Sayaka M."/>
            <person name="Hattori M."/>
            <person name="Ohkuma M."/>
        </authorList>
    </citation>
    <scope>NUCLEOTIDE SEQUENCE [LARGE SCALE GENOMIC DNA]</scope>
    <source>
        <strain evidence="7 8">JCM19232</strain>
    </source>
</reference>
<dbReference type="Gene3D" id="3.20.20.70">
    <property type="entry name" value="Aldolase class I"/>
    <property type="match status" value="1"/>
</dbReference>
<gene>
    <name evidence="7" type="ORF">JCM19232_688</name>
</gene>
<dbReference type="InterPro" id="IPR001155">
    <property type="entry name" value="OxRdtase_FMN_N"/>
</dbReference>
<name>A0A0B8P0P5_9VIBR</name>
<dbReference type="GO" id="GO:0050661">
    <property type="term" value="F:NADP binding"/>
    <property type="evidence" value="ECO:0007669"/>
    <property type="project" value="InterPro"/>
</dbReference>
<evidence type="ECO:0000259" key="6">
    <source>
        <dbReference type="Pfam" id="PF00724"/>
    </source>
</evidence>
<dbReference type="Proteomes" id="UP000031670">
    <property type="component" value="Unassembled WGS sequence"/>
</dbReference>
<keyword evidence="3" id="KW-0288">FMN</keyword>
<evidence type="ECO:0000256" key="1">
    <source>
        <dbReference type="ARBA" id="ARBA00001917"/>
    </source>
</evidence>
<dbReference type="GO" id="GO:0003959">
    <property type="term" value="F:NADPH dehydrogenase activity"/>
    <property type="evidence" value="ECO:0007669"/>
    <property type="project" value="InterPro"/>
</dbReference>
<comment type="caution">
    <text evidence="7">The sequence shown here is derived from an EMBL/GenBank/DDBJ whole genome shotgun (WGS) entry which is preliminary data.</text>
</comment>
<evidence type="ECO:0000256" key="3">
    <source>
        <dbReference type="ARBA" id="ARBA00022643"/>
    </source>
</evidence>
<comment type="cofactor">
    <cofactor evidence="1">
        <name>FMN</name>
        <dbReference type="ChEBI" id="CHEBI:58210"/>
    </cofactor>
</comment>
<keyword evidence="5" id="KW-0560">Oxidoreductase</keyword>
<dbReference type="PANTHER" id="PTHR43303">
    <property type="entry name" value="NADPH DEHYDROGENASE C23G7.10C-RELATED"/>
    <property type="match status" value="1"/>
</dbReference>
<proteinExistence type="predicted"/>
<protein>
    <submittedName>
        <fullName evidence="7">Flavin oxidoreductase</fullName>
    </submittedName>
</protein>
<evidence type="ECO:0000313" key="7">
    <source>
        <dbReference type="EMBL" id="GAM60355.1"/>
    </source>
</evidence>